<dbReference type="PANTHER" id="PTHR19879">
    <property type="entry name" value="TRANSCRIPTION INITIATION FACTOR TFIID"/>
    <property type="match status" value="1"/>
</dbReference>
<keyword evidence="2" id="KW-0677">Repeat</keyword>
<dbReference type="GO" id="GO:0016251">
    <property type="term" value="F:RNA polymerase II general transcription initiation factor activity"/>
    <property type="evidence" value="ECO:0007669"/>
    <property type="project" value="TreeGrafter"/>
</dbReference>
<dbReference type="GO" id="GO:0003743">
    <property type="term" value="F:translation initiation factor activity"/>
    <property type="evidence" value="ECO:0007669"/>
    <property type="project" value="UniProtKB-KW"/>
</dbReference>
<evidence type="ECO:0000313" key="4">
    <source>
        <dbReference type="EMBL" id="NDJ92984.1"/>
    </source>
</evidence>
<dbReference type="AlphaFoldDB" id="A0A6G3MG79"/>
<protein>
    <submittedName>
        <fullName evidence="4">Transcription initiation factor TFIID subunit 5 (Trinotate prediction)</fullName>
    </submittedName>
</protein>
<dbReference type="InterPro" id="IPR019775">
    <property type="entry name" value="WD40_repeat_CS"/>
</dbReference>
<dbReference type="SMART" id="SM00320">
    <property type="entry name" value="WD40"/>
    <property type="match status" value="4"/>
</dbReference>
<evidence type="ECO:0000256" key="3">
    <source>
        <dbReference type="PROSITE-ProRule" id="PRU00221"/>
    </source>
</evidence>
<feature type="repeat" description="WD" evidence="3">
    <location>
        <begin position="225"/>
        <end position="266"/>
    </location>
</feature>
<dbReference type="GO" id="GO:0005669">
    <property type="term" value="C:transcription factor TFIID complex"/>
    <property type="evidence" value="ECO:0007669"/>
    <property type="project" value="TreeGrafter"/>
</dbReference>
<dbReference type="SUPFAM" id="SSF50978">
    <property type="entry name" value="WD40 repeat-like"/>
    <property type="match status" value="1"/>
</dbReference>
<name>A0A6G3MG79_HENSL</name>
<dbReference type="PROSITE" id="PS50294">
    <property type="entry name" value="WD_REPEATS_REGION"/>
    <property type="match status" value="3"/>
</dbReference>
<dbReference type="Pfam" id="PF00400">
    <property type="entry name" value="WD40"/>
    <property type="match status" value="3"/>
</dbReference>
<feature type="repeat" description="WD" evidence="3">
    <location>
        <begin position="267"/>
        <end position="308"/>
    </location>
</feature>
<sequence>MQIELKFYMGSQLLSLRARISQNPIHPYNVGFSNSPLAYNKLANHMVCPESSRIPYYDMYLCQKNKPRTEFESTFMQNKWADNASRQNLSASLPSACVYTILNSRNKFLLPSKRIRTNNTVFTDDSSLLAAGMSNSAIKIWSLTFQKLKMYKPIEELQKNDKSSFDIYDKVLNERNCPDNCTFEGHSGSVYGLCFNPYNTLLLSGASDGHIRLWQMYTHSCLSLYKGHVSVVWDVQFCPRGYYFSSCGNDQTVRLWSVENDSPLRLLVGHYSDVYCSKFHPNSNYLATGSIDRTVRIWDLVSGMSVRLFSGFKVNLLFMHD</sequence>
<dbReference type="GO" id="GO:0006367">
    <property type="term" value="P:transcription initiation at RNA polymerase II promoter"/>
    <property type="evidence" value="ECO:0007669"/>
    <property type="project" value="TreeGrafter"/>
</dbReference>
<dbReference type="InterPro" id="IPR036322">
    <property type="entry name" value="WD40_repeat_dom_sf"/>
</dbReference>
<keyword evidence="4" id="KW-0648">Protein biosynthesis</keyword>
<dbReference type="Gene3D" id="2.130.10.10">
    <property type="entry name" value="YVTN repeat-like/Quinoprotein amine dehydrogenase"/>
    <property type="match status" value="2"/>
</dbReference>
<dbReference type="PANTHER" id="PTHR19879:SF1">
    <property type="entry name" value="CANNONBALL-RELATED"/>
    <property type="match status" value="1"/>
</dbReference>
<dbReference type="EMBL" id="GHBP01002066">
    <property type="protein sequence ID" value="NDJ92984.1"/>
    <property type="molecule type" value="Transcribed_RNA"/>
</dbReference>
<dbReference type="PROSITE" id="PS50082">
    <property type="entry name" value="WD_REPEATS_2"/>
    <property type="match status" value="3"/>
</dbReference>
<organism evidence="4">
    <name type="scientific">Henneguya salminicola</name>
    <name type="common">Myxosporean</name>
    <dbReference type="NCBI Taxonomy" id="69463"/>
    <lineage>
        <taxon>Eukaryota</taxon>
        <taxon>Metazoa</taxon>
        <taxon>Cnidaria</taxon>
        <taxon>Myxozoa</taxon>
        <taxon>Myxosporea</taxon>
        <taxon>Bivalvulida</taxon>
        <taxon>Platysporina</taxon>
        <taxon>Myxobolidae</taxon>
        <taxon>Henneguya</taxon>
    </lineage>
</organism>
<dbReference type="InterPro" id="IPR020472">
    <property type="entry name" value="WD40_PAC1"/>
</dbReference>
<keyword evidence="1 3" id="KW-0853">WD repeat</keyword>
<proteinExistence type="predicted"/>
<evidence type="ECO:0000256" key="2">
    <source>
        <dbReference type="ARBA" id="ARBA00022737"/>
    </source>
</evidence>
<accession>A0A6G3MG79</accession>
<dbReference type="InterPro" id="IPR015943">
    <property type="entry name" value="WD40/YVTN_repeat-like_dom_sf"/>
</dbReference>
<reference evidence="4" key="1">
    <citation type="submission" date="2018-11" db="EMBL/GenBank/DDBJ databases">
        <title>Henneguya salminicola genome and transcriptome.</title>
        <authorList>
            <person name="Yahalomi D."/>
            <person name="Atkinson S.D."/>
            <person name="Neuhof M."/>
            <person name="Chang E.S."/>
            <person name="Philippe H."/>
            <person name="Cartwright P."/>
            <person name="Bartholomew J.L."/>
            <person name="Huchon D."/>
        </authorList>
    </citation>
    <scope>NUCLEOTIDE SEQUENCE</scope>
    <source>
        <strain evidence="4">Hz1</strain>
        <tissue evidence="4">Whole</tissue>
    </source>
</reference>
<dbReference type="PROSITE" id="PS00678">
    <property type="entry name" value="WD_REPEATS_1"/>
    <property type="match status" value="1"/>
</dbReference>
<dbReference type="InterPro" id="IPR001680">
    <property type="entry name" value="WD40_rpt"/>
</dbReference>
<evidence type="ECO:0000256" key="1">
    <source>
        <dbReference type="ARBA" id="ARBA00022574"/>
    </source>
</evidence>
<dbReference type="PRINTS" id="PR00320">
    <property type="entry name" value="GPROTEINBRPT"/>
</dbReference>
<feature type="repeat" description="WD" evidence="3">
    <location>
        <begin position="183"/>
        <end position="224"/>
    </location>
</feature>
<keyword evidence="4" id="KW-0396">Initiation factor</keyword>